<dbReference type="GO" id="GO:0005737">
    <property type="term" value="C:cytoplasm"/>
    <property type="evidence" value="ECO:0007669"/>
    <property type="project" value="UniProtKB-SubCell"/>
</dbReference>
<dbReference type="STRING" id="869209.Tresu_0234"/>
<comment type="cofactor">
    <cofactor evidence="7">
        <name>Mg(2+)</name>
        <dbReference type="ChEBI" id="CHEBI:18420"/>
    </cofactor>
</comment>
<evidence type="ECO:0000256" key="5">
    <source>
        <dbReference type="HAMAP-Rule" id="MF_00900"/>
    </source>
</evidence>
<dbReference type="PIRSF" id="PIRSF006809">
    <property type="entry name" value="GTP-binding_hflX_prd"/>
    <property type="match status" value="1"/>
</dbReference>
<keyword evidence="5" id="KW-0963">Cytoplasm</keyword>
<sequence length="439" mass="49355">MFILKCIINFMIEIQQEQERKVKCLLVGAPDKKNGNPEPKELQSLVQTLDMEIAGTIVLTRIEPTPAYGMGTGKAQEIVDKAKEVFADCIVFDWEIDPSKQRNWEKLANMPVFDRNEVIIRIFDSRAQTKEASLQVELAKLQYSLPRLSHTYGDMARQRGGSFGNKGSGETQLELDRRQIEDKIVQIKKELAQVAINRNIQRKQRERTATATCSLVGYTNAGKSSLLNALTGADVLVENKLFATLDPTTRKFALSEASSVLMTDTVGFISNLPHTLIDAFKSTLEETSLSDFLLIVVDASDPDCEKQYQQVQKVLKEIHAEEIPQTVVLNKFDLVKEKFITVSQLNKAFPNAIHASAKTELGFEEIISVLTENLLGTKRKFKIPMEKADLVELARKNGTIEKEEWLENFIELTARIPGTFDETGNATTRTLSLLKEFIV</sequence>
<name>F2NWZ8_TRES6</name>
<protein>
    <recommendedName>
        <fullName evidence="5">GTPase HflX</fullName>
    </recommendedName>
    <alternativeName>
        <fullName evidence="5">GTP-binding protein HflX</fullName>
    </alternativeName>
</protein>
<keyword evidence="1 7" id="KW-0479">Metal-binding</keyword>
<dbReference type="KEGG" id="tsu:Tresu_0234"/>
<dbReference type="InterPro" id="IPR032305">
    <property type="entry name" value="GTP-bd_M"/>
</dbReference>
<feature type="binding site" evidence="6">
    <location>
        <begin position="264"/>
        <end position="267"/>
    </location>
    <ligand>
        <name>GTP</name>
        <dbReference type="ChEBI" id="CHEBI:37565"/>
    </ligand>
</feature>
<reference evidence="10 11" key="1">
    <citation type="journal article" date="2011" name="Stand. Genomic Sci.">
        <title>Complete genome sequence of Treponema succinifaciens type strain (6091).</title>
        <authorList>
            <person name="Han C."/>
            <person name="Gronow S."/>
            <person name="Teshima H."/>
            <person name="Lapidus A."/>
            <person name="Nolan M."/>
            <person name="Lucas S."/>
            <person name="Hammon N."/>
            <person name="Deshpande S."/>
            <person name="Cheng J.F."/>
            <person name="Zeytun A."/>
            <person name="Tapia R."/>
            <person name="Goodwin L."/>
            <person name="Pitluck S."/>
            <person name="Liolios K."/>
            <person name="Pagani I."/>
            <person name="Ivanova N."/>
            <person name="Mavromatis K."/>
            <person name="Mikhailova N."/>
            <person name="Huntemann M."/>
            <person name="Pati A."/>
            <person name="Chen A."/>
            <person name="Palaniappan K."/>
            <person name="Land M."/>
            <person name="Hauser L."/>
            <person name="Brambilla E.M."/>
            <person name="Rohde M."/>
            <person name="Goker M."/>
            <person name="Woyke T."/>
            <person name="Bristow J."/>
            <person name="Eisen J.A."/>
            <person name="Markowitz V."/>
            <person name="Hugenholtz P."/>
            <person name="Kyrpides N.C."/>
            <person name="Klenk H.P."/>
            <person name="Detter J.C."/>
        </authorList>
    </citation>
    <scope>NUCLEOTIDE SEQUENCE [LARGE SCALE GENOMIC DNA]</scope>
    <source>
        <strain evidence="11">ATCC 33096 / DSM 2489 / 6091</strain>
    </source>
</reference>
<feature type="coiled-coil region" evidence="8">
    <location>
        <begin position="170"/>
        <end position="197"/>
    </location>
</feature>
<dbReference type="HOGENOM" id="CLU_019597_1_0_12"/>
<dbReference type="SUPFAM" id="SSF52540">
    <property type="entry name" value="P-loop containing nucleoside triphosphate hydrolases"/>
    <property type="match status" value="1"/>
</dbReference>
<dbReference type="Pfam" id="PF01926">
    <property type="entry name" value="MMR_HSR1"/>
    <property type="match status" value="1"/>
</dbReference>
<dbReference type="CDD" id="cd01878">
    <property type="entry name" value="HflX"/>
    <property type="match status" value="1"/>
</dbReference>
<dbReference type="GO" id="GO:0046872">
    <property type="term" value="F:metal ion binding"/>
    <property type="evidence" value="ECO:0007669"/>
    <property type="project" value="UniProtKB-KW"/>
</dbReference>
<dbReference type="PROSITE" id="PS51705">
    <property type="entry name" value="G_HFLX"/>
    <property type="match status" value="1"/>
</dbReference>
<organism evidence="10 11">
    <name type="scientific">Treponema succinifaciens (strain ATCC 33096 / DSM 2489 / 6091)</name>
    <dbReference type="NCBI Taxonomy" id="869209"/>
    <lineage>
        <taxon>Bacteria</taxon>
        <taxon>Pseudomonadati</taxon>
        <taxon>Spirochaetota</taxon>
        <taxon>Spirochaetia</taxon>
        <taxon>Spirochaetales</taxon>
        <taxon>Treponemataceae</taxon>
        <taxon>Treponema</taxon>
    </lineage>
</organism>
<feature type="binding site" evidence="6">
    <location>
        <begin position="217"/>
        <end position="224"/>
    </location>
    <ligand>
        <name>GTP</name>
        <dbReference type="ChEBI" id="CHEBI:37565"/>
    </ligand>
</feature>
<evidence type="ECO:0000313" key="10">
    <source>
        <dbReference type="EMBL" id="AEB13197.1"/>
    </source>
</evidence>
<comment type="subcellular location">
    <subcellularLocation>
        <location evidence="5">Cytoplasm</location>
    </subcellularLocation>
    <text evidence="5">May associate with membranes.</text>
</comment>
<feature type="binding site" evidence="6">
    <location>
        <begin position="330"/>
        <end position="333"/>
    </location>
    <ligand>
        <name>GTP</name>
        <dbReference type="ChEBI" id="CHEBI:37565"/>
    </ligand>
</feature>
<feature type="binding site" evidence="7">
    <location>
        <position position="224"/>
    </location>
    <ligand>
        <name>Mg(2+)</name>
        <dbReference type="ChEBI" id="CHEBI:18420"/>
    </ligand>
</feature>
<dbReference type="eggNOG" id="COG2262">
    <property type="taxonomic scope" value="Bacteria"/>
</dbReference>
<dbReference type="Pfam" id="PF13167">
    <property type="entry name" value="GTP-bdg_N"/>
    <property type="match status" value="1"/>
</dbReference>
<dbReference type="Gene3D" id="3.40.50.300">
    <property type="entry name" value="P-loop containing nucleotide triphosphate hydrolases"/>
    <property type="match status" value="1"/>
</dbReference>
<dbReference type="EMBL" id="CP002631">
    <property type="protein sequence ID" value="AEB13197.1"/>
    <property type="molecule type" value="Genomic_DNA"/>
</dbReference>
<dbReference type="PANTHER" id="PTHR10229">
    <property type="entry name" value="GTP-BINDING PROTEIN HFLX"/>
    <property type="match status" value="1"/>
</dbReference>
<evidence type="ECO:0000256" key="6">
    <source>
        <dbReference type="PIRSR" id="PIRSR006809-1"/>
    </source>
</evidence>
<accession>F2NWZ8</accession>
<keyword evidence="4 5" id="KW-0342">GTP-binding</keyword>
<gene>
    <name evidence="5" type="primary">hflX</name>
    <name evidence="10" type="ordered locus">Tresu_0234</name>
</gene>
<feature type="binding site" evidence="6">
    <location>
        <begin position="242"/>
        <end position="246"/>
    </location>
    <ligand>
        <name>GTP</name>
        <dbReference type="ChEBI" id="CHEBI:37565"/>
    </ligand>
</feature>
<dbReference type="Pfam" id="PF16360">
    <property type="entry name" value="GTP-bdg_M"/>
    <property type="match status" value="1"/>
</dbReference>
<dbReference type="HAMAP" id="MF_00900">
    <property type="entry name" value="GTPase_HflX"/>
    <property type="match status" value="1"/>
</dbReference>
<dbReference type="AlphaFoldDB" id="F2NWZ8"/>
<evidence type="ECO:0000256" key="3">
    <source>
        <dbReference type="ARBA" id="ARBA00022842"/>
    </source>
</evidence>
<keyword evidence="3 7" id="KW-0460">Magnesium</keyword>
<dbReference type="InterPro" id="IPR042108">
    <property type="entry name" value="GTPase_HflX_N_sf"/>
</dbReference>
<dbReference type="InterPro" id="IPR016496">
    <property type="entry name" value="GTPase_HflX"/>
</dbReference>
<comment type="subunit">
    <text evidence="5">Monomer. Associates with the 50S ribosomal subunit.</text>
</comment>
<feature type="binding site" evidence="7">
    <location>
        <position position="244"/>
    </location>
    <ligand>
        <name>Mg(2+)</name>
        <dbReference type="ChEBI" id="CHEBI:18420"/>
    </ligand>
</feature>
<reference evidence="11" key="2">
    <citation type="submission" date="2011-04" db="EMBL/GenBank/DDBJ databases">
        <title>The complete genome of chromosome of Treponema succinifaciens DSM 2489.</title>
        <authorList>
            <person name="Lucas S."/>
            <person name="Copeland A."/>
            <person name="Lapidus A."/>
            <person name="Bruce D."/>
            <person name="Goodwin L."/>
            <person name="Pitluck S."/>
            <person name="Peters L."/>
            <person name="Kyrpides N."/>
            <person name="Mavromatis K."/>
            <person name="Ivanova N."/>
            <person name="Ovchinnikova G."/>
            <person name="Teshima H."/>
            <person name="Detter J.C."/>
            <person name="Tapia R."/>
            <person name="Han C."/>
            <person name="Land M."/>
            <person name="Hauser L."/>
            <person name="Markowitz V."/>
            <person name="Cheng J.-F."/>
            <person name="Hugenholtz P."/>
            <person name="Woyke T."/>
            <person name="Wu D."/>
            <person name="Gronow S."/>
            <person name="Wellnitz S."/>
            <person name="Brambilla E."/>
            <person name="Klenk H.-P."/>
            <person name="Eisen J.A."/>
        </authorList>
    </citation>
    <scope>NUCLEOTIDE SEQUENCE [LARGE SCALE GENOMIC DNA]</scope>
    <source>
        <strain evidence="11">ATCC 33096 / DSM 2489 / 6091</strain>
    </source>
</reference>
<keyword evidence="11" id="KW-1185">Reference proteome</keyword>
<evidence type="ECO:0000256" key="4">
    <source>
        <dbReference type="ARBA" id="ARBA00023134"/>
    </source>
</evidence>
<feature type="binding site" evidence="6">
    <location>
        <begin position="356"/>
        <end position="358"/>
    </location>
    <ligand>
        <name>GTP</name>
        <dbReference type="ChEBI" id="CHEBI:37565"/>
    </ligand>
</feature>
<evidence type="ECO:0000256" key="2">
    <source>
        <dbReference type="ARBA" id="ARBA00022741"/>
    </source>
</evidence>
<dbReference type="Proteomes" id="UP000006852">
    <property type="component" value="Chromosome"/>
</dbReference>
<dbReference type="Gene3D" id="6.10.250.2860">
    <property type="match status" value="1"/>
</dbReference>
<evidence type="ECO:0000259" key="9">
    <source>
        <dbReference type="PROSITE" id="PS51705"/>
    </source>
</evidence>
<dbReference type="NCBIfam" id="TIGR03156">
    <property type="entry name" value="GTP_HflX"/>
    <property type="match status" value="1"/>
</dbReference>
<proteinExistence type="inferred from homology"/>
<evidence type="ECO:0000256" key="7">
    <source>
        <dbReference type="PIRSR" id="PIRSR006809-2"/>
    </source>
</evidence>
<keyword evidence="8" id="KW-0175">Coiled coil</keyword>
<dbReference type="InterPro" id="IPR025121">
    <property type="entry name" value="GTPase_HflX_N"/>
</dbReference>
<comment type="similarity">
    <text evidence="5">Belongs to the TRAFAC class OBG-HflX-like GTPase superfamily. HflX GTPase family.</text>
</comment>
<dbReference type="PANTHER" id="PTHR10229:SF0">
    <property type="entry name" value="GTP-BINDING PROTEIN 6-RELATED"/>
    <property type="match status" value="1"/>
</dbReference>
<dbReference type="GO" id="GO:0005525">
    <property type="term" value="F:GTP binding"/>
    <property type="evidence" value="ECO:0007669"/>
    <property type="project" value="UniProtKB-UniRule"/>
</dbReference>
<evidence type="ECO:0000256" key="1">
    <source>
        <dbReference type="ARBA" id="ARBA00022723"/>
    </source>
</evidence>
<evidence type="ECO:0000313" key="11">
    <source>
        <dbReference type="Proteomes" id="UP000006852"/>
    </source>
</evidence>
<dbReference type="InterPro" id="IPR030394">
    <property type="entry name" value="G_HFLX_dom"/>
</dbReference>
<dbReference type="GO" id="GO:0043022">
    <property type="term" value="F:ribosome binding"/>
    <property type="evidence" value="ECO:0007669"/>
    <property type="project" value="TreeGrafter"/>
</dbReference>
<dbReference type="InterPro" id="IPR027417">
    <property type="entry name" value="P-loop_NTPase"/>
</dbReference>
<comment type="function">
    <text evidence="5">GTPase that associates with the 50S ribosomal subunit and may have a role during protein synthesis or ribosome biogenesis.</text>
</comment>
<dbReference type="GO" id="GO:0003924">
    <property type="term" value="F:GTPase activity"/>
    <property type="evidence" value="ECO:0007669"/>
    <property type="project" value="UniProtKB-UniRule"/>
</dbReference>
<dbReference type="InterPro" id="IPR006073">
    <property type="entry name" value="GTP-bd"/>
</dbReference>
<feature type="domain" description="Hflx-type G" evidence="9">
    <location>
        <begin position="211"/>
        <end position="378"/>
    </location>
</feature>
<evidence type="ECO:0000256" key="8">
    <source>
        <dbReference type="SAM" id="Coils"/>
    </source>
</evidence>
<keyword evidence="2 5" id="KW-0547">Nucleotide-binding</keyword>
<dbReference type="Gene3D" id="3.40.50.11060">
    <property type="entry name" value="GTPase HflX, N-terminal domain"/>
    <property type="match status" value="1"/>
</dbReference>